<gene>
    <name evidence="2" type="ORF">NA56DRAFT_633671</name>
</gene>
<evidence type="ECO:0000313" key="2">
    <source>
        <dbReference type="EMBL" id="PMD16030.1"/>
    </source>
</evidence>
<reference evidence="2 3" key="1">
    <citation type="submission" date="2016-05" db="EMBL/GenBank/DDBJ databases">
        <title>A degradative enzymes factory behind the ericoid mycorrhizal symbiosis.</title>
        <authorList>
            <consortium name="DOE Joint Genome Institute"/>
            <person name="Martino E."/>
            <person name="Morin E."/>
            <person name="Grelet G."/>
            <person name="Kuo A."/>
            <person name="Kohler A."/>
            <person name="Daghino S."/>
            <person name="Barry K."/>
            <person name="Choi C."/>
            <person name="Cichocki N."/>
            <person name="Clum A."/>
            <person name="Copeland A."/>
            <person name="Hainaut M."/>
            <person name="Haridas S."/>
            <person name="Labutti K."/>
            <person name="Lindquist E."/>
            <person name="Lipzen A."/>
            <person name="Khouja H.-R."/>
            <person name="Murat C."/>
            <person name="Ohm R."/>
            <person name="Olson A."/>
            <person name="Spatafora J."/>
            <person name="Veneault-Fourrey C."/>
            <person name="Henrissat B."/>
            <person name="Grigoriev I."/>
            <person name="Martin F."/>
            <person name="Perotto S."/>
        </authorList>
    </citation>
    <scope>NUCLEOTIDE SEQUENCE [LARGE SCALE GENOMIC DNA]</scope>
    <source>
        <strain evidence="2 3">UAMH 7357</strain>
    </source>
</reference>
<dbReference type="Proteomes" id="UP000235672">
    <property type="component" value="Unassembled WGS sequence"/>
</dbReference>
<feature type="transmembrane region" description="Helical" evidence="1">
    <location>
        <begin position="521"/>
        <end position="541"/>
    </location>
</feature>
<proteinExistence type="predicted"/>
<feature type="transmembrane region" description="Helical" evidence="1">
    <location>
        <begin position="147"/>
        <end position="165"/>
    </location>
</feature>
<organism evidence="2 3">
    <name type="scientific">Hyaloscypha hepaticicola</name>
    <dbReference type="NCBI Taxonomy" id="2082293"/>
    <lineage>
        <taxon>Eukaryota</taxon>
        <taxon>Fungi</taxon>
        <taxon>Dikarya</taxon>
        <taxon>Ascomycota</taxon>
        <taxon>Pezizomycotina</taxon>
        <taxon>Leotiomycetes</taxon>
        <taxon>Helotiales</taxon>
        <taxon>Hyaloscyphaceae</taxon>
        <taxon>Hyaloscypha</taxon>
    </lineage>
</organism>
<keyword evidence="3" id="KW-1185">Reference proteome</keyword>
<dbReference type="EMBL" id="KZ613508">
    <property type="protein sequence ID" value="PMD16030.1"/>
    <property type="molecule type" value="Genomic_DNA"/>
</dbReference>
<accession>A0A2J6PPS9</accession>
<feature type="transmembrane region" description="Helical" evidence="1">
    <location>
        <begin position="185"/>
        <end position="208"/>
    </location>
</feature>
<dbReference type="AlphaFoldDB" id="A0A2J6PPS9"/>
<evidence type="ECO:0000313" key="3">
    <source>
        <dbReference type="Proteomes" id="UP000235672"/>
    </source>
</evidence>
<feature type="transmembrane region" description="Helical" evidence="1">
    <location>
        <begin position="66"/>
        <end position="85"/>
    </location>
</feature>
<keyword evidence="1" id="KW-0472">Membrane</keyword>
<name>A0A2J6PPS9_9HELO</name>
<protein>
    <submittedName>
        <fullName evidence="2">Uncharacterized protein</fullName>
    </submittedName>
</protein>
<keyword evidence="1" id="KW-0812">Transmembrane</keyword>
<sequence>MATILQFPIAITISIRQKWAQKVSNASWQSKNPRASPKQRRPVIAPLFHSLCNHLAVIPRVLKGNCLHLSAILLTTALFVVTVWFSQLSFPNSSQKGNSSGLVALLHFSPGLAILRTLQGVTSTCTTFIVAQTFEILEWTFAKNKGLYLPTFLSLSPATSLLGLLKLGLGSKSRNIDRLWSFTRILLLSIIWLAGIVLFIHTSFGIVYELSETFNVTAGTGTFNGSFVSPTINSVDGTLSYWILATASTLLSNPQFSTNVQPILCSVTNSSCASYLLPGGLQSISPNPPSANSDPIVVVHESPGSQVEFTLGLDERDEFVPTDCVAYGDDNLIVGLQLCVAQSSVSQGSIVAGKSNTGILNGQCRDSGPHLNVSTTMTLFARQAAVTCARSNNSIISVSGLLLPSLSPAINISDLQMGLGWLLNYTAAGLPPESSITFLFWNHNAVQSEHDWAVDAYKTLQSILAFTTWFFTENNFGNPQMANPNASFNAQEEEYFLPIQFHTTASTAKQSTRFIIEKRMFAVYVVFQALPLLFCWIVLLWRISGCLSKVETSSFPILDFLFKAEGWERLQKKGDEENVASGERKFQKTDGTSLHLEKAGDGVLLEKLRDVEVAARLL</sequence>
<keyword evidence="1" id="KW-1133">Transmembrane helix</keyword>
<dbReference type="OrthoDB" id="5139479at2759"/>
<evidence type="ECO:0000256" key="1">
    <source>
        <dbReference type="SAM" id="Phobius"/>
    </source>
</evidence>